<dbReference type="InterPro" id="IPR007607">
    <property type="entry name" value="BacA/B"/>
</dbReference>
<dbReference type="AlphaFoldDB" id="A0A4R1B1H5"/>
<dbReference type="Pfam" id="PF04519">
    <property type="entry name" value="Bactofilin"/>
    <property type="match status" value="1"/>
</dbReference>
<sequence length="140" mass="15002">MFGKKTSSGNTGSIDCLIGVKTRIEGDVQFEGGLRVDGQVKGNVLGNQNSVLIISELAQLEGEVRAAQAIINGRITGTVRVADRLELQAKARVVGDVQYRTLEMHPGAVVEGRLIHQDNAEADSVVKLDIEAHKANRQTA</sequence>
<dbReference type="OrthoDB" id="8903691at2"/>
<reference evidence="2 3" key="1">
    <citation type="submission" date="2019-03" db="EMBL/GenBank/DDBJ databases">
        <title>Genome sequence of Thiobacillaceae bacterium LSR1, a sulfur-oxidizing bacterium isolated from freshwater sediment.</title>
        <authorList>
            <person name="Li S."/>
        </authorList>
    </citation>
    <scope>NUCLEOTIDE SEQUENCE [LARGE SCALE GENOMIC DNA]</scope>
    <source>
        <strain evidence="2 3">LSR1</strain>
    </source>
</reference>
<dbReference type="RefSeq" id="WP_131448545.1">
    <property type="nucleotide sequence ID" value="NZ_SJZB01000048.1"/>
</dbReference>
<dbReference type="EMBL" id="SJZB01000048">
    <property type="protein sequence ID" value="TCJ11872.1"/>
    <property type="molecule type" value="Genomic_DNA"/>
</dbReference>
<dbReference type="PANTHER" id="PTHR35024:SF4">
    <property type="entry name" value="POLYMER-FORMING CYTOSKELETAL PROTEIN"/>
    <property type="match status" value="1"/>
</dbReference>
<evidence type="ECO:0000313" key="2">
    <source>
        <dbReference type="EMBL" id="TCJ11872.1"/>
    </source>
</evidence>
<proteinExistence type="inferred from homology"/>
<comment type="similarity">
    <text evidence="1">Belongs to the bactofilin family.</text>
</comment>
<dbReference type="PANTHER" id="PTHR35024">
    <property type="entry name" value="HYPOTHETICAL CYTOSOLIC PROTEIN"/>
    <property type="match status" value="1"/>
</dbReference>
<gene>
    <name evidence="2" type="ORF">EZJ19_13765</name>
</gene>
<protein>
    <submittedName>
        <fullName evidence="2">Polymer-forming cytoskeletal family protein</fullName>
    </submittedName>
</protein>
<accession>A0A4R1B1H5</accession>
<evidence type="ECO:0000256" key="1">
    <source>
        <dbReference type="ARBA" id="ARBA00044755"/>
    </source>
</evidence>
<organism evidence="2 3">
    <name type="scientific">Parasulfuritortus cantonensis</name>
    <dbReference type="NCBI Taxonomy" id="2528202"/>
    <lineage>
        <taxon>Bacteria</taxon>
        <taxon>Pseudomonadati</taxon>
        <taxon>Pseudomonadota</taxon>
        <taxon>Betaproteobacteria</taxon>
        <taxon>Nitrosomonadales</taxon>
        <taxon>Thiobacillaceae</taxon>
        <taxon>Parasulfuritortus</taxon>
    </lineage>
</organism>
<comment type="caution">
    <text evidence="2">The sequence shown here is derived from an EMBL/GenBank/DDBJ whole genome shotgun (WGS) entry which is preliminary data.</text>
</comment>
<dbReference type="Proteomes" id="UP000295443">
    <property type="component" value="Unassembled WGS sequence"/>
</dbReference>
<evidence type="ECO:0000313" key="3">
    <source>
        <dbReference type="Proteomes" id="UP000295443"/>
    </source>
</evidence>
<name>A0A4R1B1H5_9PROT</name>
<keyword evidence="3" id="KW-1185">Reference proteome</keyword>